<gene>
    <name evidence="1" type="ORF">LIZ65_02010</name>
</gene>
<organism evidence="1 2">
    <name type="scientific">Bariatricus massiliensis</name>
    <dbReference type="NCBI Taxonomy" id="1745713"/>
    <lineage>
        <taxon>Bacteria</taxon>
        <taxon>Bacillati</taxon>
        <taxon>Bacillota</taxon>
        <taxon>Clostridia</taxon>
        <taxon>Lachnospirales</taxon>
        <taxon>Lachnospiraceae</taxon>
        <taxon>Bariatricus</taxon>
    </lineage>
</organism>
<dbReference type="Pfam" id="PF19848">
    <property type="entry name" value="DUF6323"/>
    <property type="match status" value="1"/>
</dbReference>
<dbReference type="InterPro" id="IPR046286">
    <property type="entry name" value="DUF6323"/>
</dbReference>
<dbReference type="EMBL" id="JAJCIS010000001">
    <property type="protein sequence ID" value="MCB7386049.1"/>
    <property type="molecule type" value="Genomic_DNA"/>
</dbReference>
<dbReference type="RefSeq" id="WP_066732170.1">
    <property type="nucleotide sequence ID" value="NZ_JAJCIQ010000001.1"/>
</dbReference>
<keyword evidence="2" id="KW-1185">Reference proteome</keyword>
<sequence length="180" mass="21522">MDSELYGFLEKEREKTELAVIADYNDKTRERFALSLSEEEAKQLIVSRNASLKKYHRVEFGRGILDKLIYTFCDSQYICQNNYSETLIKLQDIFYEYKNEVQDKVTDDELLMFMKEQFEGVCYGDVEYLEGTCLKRFAQNVRMGYRGYEKSGGKAEYETLSEEKRWDDELYYSVLEELFW</sequence>
<evidence type="ECO:0000313" key="1">
    <source>
        <dbReference type="EMBL" id="MCB7386049.1"/>
    </source>
</evidence>
<accession>A0ABS8DE08</accession>
<reference evidence="1 2" key="1">
    <citation type="submission" date="2021-10" db="EMBL/GenBank/DDBJ databases">
        <title>Collection of gut derived symbiotic bacterial strains cultured from healthy donors.</title>
        <authorList>
            <person name="Lin H."/>
            <person name="Littmann E."/>
            <person name="Kohout C."/>
            <person name="Pamer E.G."/>
        </authorList>
    </citation>
    <scope>NUCLEOTIDE SEQUENCE [LARGE SCALE GENOMIC DNA]</scope>
    <source>
        <strain evidence="1 2">DFI.1.165</strain>
    </source>
</reference>
<name>A0ABS8DE08_9FIRM</name>
<dbReference type="Proteomes" id="UP001299546">
    <property type="component" value="Unassembled WGS sequence"/>
</dbReference>
<comment type="caution">
    <text evidence="1">The sequence shown here is derived from an EMBL/GenBank/DDBJ whole genome shotgun (WGS) entry which is preliminary data.</text>
</comment>
<proteinExistence type="predicted"/>
<protein>
    <submittedName>
        <fullName evidence="1">DUF6323 family protein</fullName>
    </submittedName>
</protein>
<evidence type="ECO:0000313" key="2">
    <source>
        <dbReference type="Proteomes" id="UP001299546"/>
    </source>
</evidence>